<feature type="non-terminal residue" evidence="2">
    <location>
        <position position="1"/>
    </location>
</feature>
<protein>
    <submittedName>
        <fullName evidence="2">NADH-dependent dehydrogenase</fullName>
    </submittedName>
</protein>
<organism evidence="2">
    <name type="scientific">uncultured Sphingomonadaceae bacterium</name>
    <dbReference type="NCBI Taxonomy" id="169976"/>
    <lineage>
        <taxon>Bacteria</taxon>
        <taxon>Pseudomonadati</taxon>
        <taxon>Pseudomonadota</taxon>
        <taxon>Alphaproteobacteria</taxon>
        <taxon>Sphingomonadales</taxon>
        <taxon>Sphingomonadaceae</taxon>
        <taxon>environmental samples</taxon>
    </lineage>
</organism>
<evidence type="ECO:0000256" key="1">
    <source>
        <dbReference type="SAM" id="MobiDB-lite"/>
    </source>
</evidence>
<feature type="region of interest" description="Disordered" evidence="1">
    <location>
        <begin position="1"/>
        <end position="30"/>
    </location>
</feature>
<feature type="non-terminal residue" evidence="2">
    <location>
        <position position="30"/>
    </location>
</feature>
<name>A0A6J4TMA6_9SPHN</name>
<dbReference type="AlphaFoldDB" id="A0A6J4TMA6"/>
<dbReference type="EMBL" id="CADCVX010000450">
    <property type="protein sequence ID" value="CAA9525645.1"/>
    <property type="molecule type" value="Genomic_DNA"/>
</dbReference>
<gene>
    <name evidence="2" type="ORF">AVDCRST_MAG91-2502</name>
</gene>
<reference evidence="2" key="1">
    <citation type="submission" date="2020-02" db="EMBL/GenBank/DDBJ databases">
        <authorList>
            <person name="Meier V. D."/>
        </authorList>
    </citation>
    <scope>NUCLEOTIDE SEQUENCE</scope>
    <source>
        <strain evidence="2">AVDCRST_MAG91</strain>
    </source>
</reference>
<feature type="compositionally biased region" description="Basic residues" evidence="1">
    <location>
        <begin position="20"/>
        <end position="30"/>
    </location>
</feature>
<proteinExistence type="predicted"/>
<evidence type="ECO:0000313" key="2">
    <source>
        <dbReference type="EMBL" id="CAA9525645.1"/>
    </source>
</evidence>
<accession>A0A6J4TMA6</accession>
<sequence>VPQRLRAGQGVVLRPGAIGRRLRHGPGRPP</sequence>